<sequence length="679" mass="77212">MAATLDTFSWRSETLSRALVARSDCDTLTDLIVLRDQGSGSENIDNYFSKERQKAHDANNVERSFAFAFEKSMENMNRSVWIPRTYSFLDLGCAPGGFAQYLLRNNKRAYGIGISLPDEQGGSRFGVTYPDYLARYELHWADLTMFDLAPSIPKPVNSLHDYPPLPFKLCSRDLVVCDAQWVLNPDNLNRPWNWTRLIVSQLLIALHAVSPHGNIFIRLSCVERTLTGRILLALCRISDLVRTVKSDRFQSMRSYFYVLAQRVNRQSSEFRNLVVALERLWYIMTFEGENGYGRDIGAEDEELITTDEEILSEEGLSTIVQLGTPIWAIHFLPSFFTPPPLLCYHRYHIFAIAPHTMSSLTPKPALDAVAEAEAKWLTDALLGRRDCDTFRKLKDLCRHLRGSAIAPRFRSPPPAGQERITQCADAMYRIFLSMHQDSDPYSFARRACWFLEVGSNPGGFTRFLLEQPRTRGVGVTLPVDEGGIGRAIPPNDRFELHELNLLDLVSHYISSGTLPFTRTTFDSIILDVDHSSPRLLVAQLLLALSTIHDGGQILLTLSCIERPQAARILIAFSKVADYISLSSPPQAQTWGVFYLHAQTVRVNAPAYRKLIDNLKRLWYRIHSTHTRDPTWDEEDLITPWEEVMKKSNMDLIAKLGNPVWETQLTALYRAFEVDSNQSD</sequence>
<protein>
    <submittedName>
        <fullName evidence="2">FtsJ-like methyltransferase</fullName>
    </submittedName>
</protein>
<dbReference type="GO" id="GO:0032259">
    <property type="term" value="P:methylation"/>
    <property type="evidence" value="ECO:0007669"/>
    <property type="project" value="UniProtKB-KW"/>
</dbReference>
<dbReference type="Proteomes" id="UP000602905">
    <property type="component" value="Unassembled WGS sequence"/>
</dbReference>
<dbReference type="InterPro" id="IPR002877">
    <property type="entry name" value="RNA_MeTrfase_FtsJ_dom"/>
</dbReference>
<dbReference type="InterPro" id="IPR029063">
    <property type="entry name" value="SAM-dependent_MTases_sf"/>
</dbReference>
<dbReference type="SUPFAM" id="SSF53335">
    <property type="entry name" value="S-adenosyl-L-methionine-dependent methyltransferases"/>
    <property type="match status" value="2"/>
</dbReference>
<proteinExistence type="predicted"/>
<dbReference type="OrthoDB" id="417125at2759"/>
<dbReference type="Pfam" id="PF01728">
    <property type="entry name" value="FtsJ"/>
    <property type="match status" value="1"/>
</dbReference>
<keyword evidence="2" id="KW-0489">Methyltransferase</keyword>
<evidence type="ECO:0000313" key="2">
    <source>
        <dbReference type="EMBL" id="KAF8699999.1"/>
    </source>
</evidence>
<dbReference type="AlphaFoldDB" id="A0A8H7HRC8"/>
<dbReference type="EMBL" id="JACYCD010000236">
    <property type="protein sequence ID" value="KAF8699999.1"/>
    <property type="molecule type" value="Genomic_DNA"/>
</dbReference>
<keyword evidence="2" id="KW-0808">Transferase</keyword>
<organism evidence="2 3">
    <name type="scientific">Rhizoctonia solani</name>
    <dbReference type="NCBI Taxonomy" id="456999"/>
    <lineage>
        <taxon>Eukaryota</taxon>
        <taxon>Fungi</taxon>
        <taxon>Dikarya</taxon>
        <taxon>Basidiomycota</taxon>
        <taxon>Agaricomycotina</taxon>
        <taxon>Agaricomycetes</taxon>
        <taxon>Cantharellales</taxon>
        <taxon>Ceratobasidiaceae</taxon>
        <taxon>Rhizoctonia</taxon>
    </lineage>
</organism>
<reference evidence="2" key="1">
    <citation type="submission" date="2020-09" db="EMBL/GenBank/DDBJ databases">
        <title>Comparative genome analyses of four rice-infecting Rhizoctonia solani isolates reveal extensive enrichment of homogalacturonan modification genes.</title>
        <authorList>
            <person name="Lee D.-Y."/>
            <person name="Jeon J."/>
            <person name="Kim K.-T."/>
            <person name="Cheong K."/>
            <person name="Song H."/>
            <person name="Choi G."/>
            <person name="Ko J."/>
            <person name="Opiyo S.O."/>
            <person name="Zuo S."/>
            <person name="Madhav S."/>
            <person name="Lee Y.-H."/>
            <person name="Wang G.-L."/>
        </authorList>
    </citation>
    <scope>NUCLEOTIDE SEQUENCE</scope>
    <source>
        <strain evidence="2">AG1-IA WGL</strain>
    </source>
</reference>
<accession>A0A8H7HRC8</accession>
<dbReference type="Gene3D" id="3.40.50.12760">
    <property type="match status" value="1"/>
</dbReference>
<evidence type="ECO:0000313" key="3">
    <source>
        <dbReference type="Proteomes" id="UP000602905"/>
    </source>
</evidence>
<gene>
    <name evidence="2" type="ORF">RHS03_06791</name>
</gene>
<feature type="domain" description="Ribosomal RNA methyltransferase FtsJ" evidence="1">
    <location>
        <begin position="82"/>
        <end position="253"/>
    </location>
</feature>
<comment type="caution">
    <text evidence="2">The sequence shown here is derived from an EMBL/GenBank/DDBJ whole genome shotgun (WGS) entry which is preliminary data.</text>
</comment>
<name>A0A8H7HRC8_9AGAM</name>
<evidence type="ECO:0000259" key="1">
    <source>
        <dbReference type="Pfam" id="PF01728"/>
    </source>
</evidence>
<feature type="non-terminal residue" evidence="2">
    <location>
        <position position="679"/>
    </location>
</feature>
<dbReference type="GO" id="GO:0008168">
    <property type="term" value="F:methyltransferase activity"/>
    <property type="evidence" value="ECO:0007669"/>
    <property type="project" value="UniProtKB-KW"/>
</dbReference>